<feature type="compositionally biased region" description="Low complexity" evidence="1">
    <location>
        <begin position="306"/>
        <end position="324"/>
    </location>
</feature>
<gene>
    <name evidence="3" type="ORF">ACFYTF_11680</name>
</gene>
<keyword evidence="2" id="KW-1133">Transmembrane helix</keyword>
<feature type="compositionally biased region" description="Low complexity" evidence="1">
    <location>
        <begin position="15"/>
        <end position="32"/>
    </location>
</feature>
<feature type="transmembrane region" description="Helical" evidence="2">
    <location>
        <begin position="109"/>
        <end position="131"/>
    </location>
</feature>
<evidence type="ECO:0000256" key="2">
    <source>
        <dbReference type="SAM" id="Phobius"/>
    </source>
</evidence>
<feature type="transmembrane region" description="Helical" evidence="2">
    <location>
        <begin position="143"/>
        <end position="167"/>
    </location>
</feature>
<accession>A0ABW6PM51</accession>
<reference evidence="3 4" key="1">
    <citation type="submission" date="2024-10" db="EMBL/GenBank/DDBJ databases">
        <title>The Natural Products Discovery Center: Release of the First 8490 Sequenced Strains for Exploring Actinobacteria Biosynthetic Diversity.</title>
        <authorList>
            <person name="Kalkreuter E."/>
            <person name="Kautsar S.A."/>
            <person name="Yang D."/>
            <person name="Bader C.D."/>
            <person name="Teijaro C.N."/>
            <person name="Fluegel L."/>
            <person name="Davis C.M."/>
            <person name="Simpson J.R."/>
            <person name="Lauterbach L."/>
            <person name="Steele A.D."/>
            <person name="Gui C."/>
            <person name="Meng S."/>
            <person name="Li G."/>
            <person name="Viehrig K."/>
            <person name="Ye F."/>
            <person name="Su P."/>
            <person name="Kiefer A.F."/>
            <person name="Nichols A."/>
            <person name="Cepeda A.J."/>
            <person name="Yan W."/>
            <person name="Fan B."/>
            <person name="Jiang Y."/>
            <person name="Adhikari A."/>
            <person name="Zheng C.-J."/>
            <person name="Schuster L."/>
            <person name="Cowan T.M."/>
            <person name="Smanski M.J."/>
            <person name="Chevrette M.G."/>
            <person name="De Carvalho L.P.S."/>
            <person name="Shen B."/>
        </authorList>
    </citation>
    <scope>NUCLEOTIDE SEQUENCE [LARGE SCALE GENOMIC DNA]</scope>
    <source>
        <strain evidence="3 4">NPDC004045</strain>
    </source>
</reference>
<protein>
    <submittedName>
        <fullName evidence="3">DUF5336 domain-containing protein</fullName>
    </submittedName>
</protein>
<feature type="compositionally biased region" description="Low complexity" evidence="1">
    <location>
        <begin position="183"/>
        <end position="215"/>
    </location>
</feature>
<feature type="compositionally biased region" description="Gly residues" evidence="1">
    <location>
        <begin position="254"/>
        <end position="267"/>
    </location>
</feature>
<dbReference type="Pfam" id="PF17270">
    <property type="entry name" value="DUF5336"/>
    <property type="match status" value="1"/>
</dbReference>
<evidence type="ECO:0000313" key="3">
    <source>
        <dbReference type="EMBL" id="MFF0543484.1"/>
    </source>
</evidence>
<keyword evidence="2" id="KW-0812">Transmembrane</keyword>
<feature type="transmembrane region" description="Helical" evidence="2">
    <location>
        <begin position="84"/>
        <end position="103"/>
    </location>
</feature>
<sequence length="360" mass="36172">MSYPTGGSGYNQPVTPSAAATPGQQPSAAPASAAGAPGGFGLPFILTAATAGVGALAFLFGFAPFFTMEGGKQSESASLIEGNVGLAVVILLTALLAGISLLPKQNLKAVTAATAVAAFIGVLLQCFLNPYDSMFDGLIEISVGWGGWLVLVLTLVTAGLALVSFLFDAGIITPPAPRPAAPQQPQQPGYGQQYGQQQGYGQQPGYGQQAQQQGYGQAGYGTQTGGQYAQPQAYGQQQAAPAGYGQQPPQPGYGQQGGYGQQPGYGGQAAQAAQAAQPVATPYGTAQTSGQHAQPAGDESATQHYGGQAAAQPQAGQPAQGAQPFGTPTYGAPGQPFGGEQASDPSSDATTAFRPSDENK</sequence>
<keyword evidence="2" id="KW-0472">Membrane</keyword>
<dbReference type="EMBL" id="JBIAMX010000005">
    <property type="protein sequence ID" value="MFF0543484.1"/>
    <property type="molecule type" value="Genomic_DNA"/>
</dbReference>
<feature type="transmembrane region" description="Helical" evidence="2">
    <location>
        <begin position="40"/>
        <end position="63"/>
    </location>
</feature>
<dbReference type="InterPro" id="IPR035166">
    <property type="entry name" value="DUF5336"/>
</dbReference>
<keyword evidence="4" id="KW-1185">Reference proteome</keyword>
<proteinExistence type="predicted"/>
<feature type="region of interest" description="Disordered" evidence="1">
    <location>
        <begin position="176"/>
        <end position="360"/>
    </location>
</feature>
<evidence type="ECO:0000256" key="1">
    <source>
        <dbReference type="SAM" id="MobiDB-lite"/>
    </source>
</evidence>
<dbReference type="RefSeq" id="WP_387700113.1">
    <property type="nucleotide sequence ID" value="NZ_JBIAMX010000005.1"/>
</dbReference>
<name>A0ABW6PM51_9NOCA</name>
<organism evidence="3 4">
    <name type="scientific">Nocardia thailandica</name>
    <dbReference type="NCBI Taxonomy" id="257275"/>
    <lineage>
        <taxon>Bacteria</taxon>
        <taxon>Bacillati</taxon>
        <taxon>Actinomycetota</taxon>
        <taxon>Actinomycetes</taxon>
        <taxon>Mycobacteriales</taxon>
        <taxon>Nocardiaceae</taxon>
        <taxon>Nocardia</taxon>
    </lineage>
</organism>
<evidence type="ECO:0000313" key="4">
    <source>
        <dbReference type="Proteomes" id="UP001601444"/>
    </source>
</evidence>
<dbReference type="Proteomes" id="UP001601444">
    <property type="component" value="Unassembled WGS sequence"/>
</dbReference>
<feature type="compositionally biased region" description="Low complexity" evidence="1">
    <location>
        <begin position="268"/>
        <end position="278"/>
    </location>
</feature>
<comment type="caution">
    <text evidence="3">The sequence shown here is derived from an EMBL/GenBank/DDBJ whole genome shotgun (WGS) entry which is preliminary data.</text>
</comment>
<feature type="region of interest" description="Disordered" evidence="1">
    <location>
        <begin position="1"/>
        <end position="32"/>
    </location>
</feature>
<feature type="compositionally biased region" description="Low complexity" evidence="1">
    <location>
        <begin position="225"/>
        <end position="247"/>
    </location>
</feature>